<name>A0A0B3WPA2_9FIRM</name>
<dbReference type="Proteomes" id="UP000031189">
    <property type="component" value="Unassembled WGS sequence"/>
</dbReference>
<sequence length="113" mass="12605">MAKKRKKRESTDNTNNNQSSKNCKSKKSSDKSSSENKRLSDFSYAELIVLSATLSYSLAEELDEDDLAIFLVFLGLLLAEMQALVAQREIKARSQVTANEDVDLAEEDINLGE</sequence>
<dbReference type="STRING" id="1577792.QX51_14785"/>
<feature type="compositionally biased region" description="Basic and acidic residues" evidence="1">
    <location>
        <begin position="27"/>
        <end position="37"/>
    </location>
</feature>
<reference evidence="2 3" key="1">
    <citation type="submission" date="2014-12" db="EMBL/GenBank/DDBJ databases">
        <title>Draft genome sequence of Terrisporobacter sp. 08-306576, isolated from the blood culture of a bacteremia patient.</title>
        <authorList>
            <person name="Lund L.C."/>
            <person name="Sydenham T.V."/>
            <person name="Hogh S.V."/>
            <person name="Skov M.N."/>
            <person name="Kemp M."/>
            <person name="Justesen U.S."/>
        </authorList>
    </citation>
    <scope>NUCLEOTIDE SEQUENCE [LARGE SCALE GENOMIC DNA]</scope>
    <source>
        <strain evidence="2 3">08-306576</strain>
    </source>
</reference>
<keyword evidence="3" id="KW-1185">Reference proteome</keyword>
<accession>A0A0B3WPA2</accession>
<proteinExistence type="predicted"/>
<dbReference type="AlphaFoldDB" id="A0A0B3WPA2"/>
<feature type="region of interest" description="Disordered" evidence="1">
    <location>
        <begin position="1"/>
        <end position="37"/>
    </location>
</feature>
<evidence type="ECO:0000256" key="1">
    <source>
        <dbReference type="SAM" id="MobiDB-lite"/>
    </source>
</evidence>
<comment type="caution">
    <text evidence="2">The sequence shown here is derived from an EMBL/GenBank/DDBJ whole genome shotgun (WGS) entry which is preliminary data.</text>
</comment>
<evidence type="ECO:0000313" key="2">
    <source>
        <dbReference type="EMBL" id="KHS56335.1"/>
    </source>
</evidence>
<dbReference type="OrthoDB" id="9976197at2"/>
<gene>
    <name evidence="2" type="ORF">QX51_14785</name>
</gene>
<dbReference type="RefSeq" id="WP_039680658.1">
    <property type="nucleotide sequence ID" value="NZ_JAWGXO010000006.1"/>
</dbReference>
<organism evidence="2 3">
    <name type="scientific">Terrisporobacter othiniensis</name>
    <dbReference type="NCBI Taxonomy" id="1577792"/>
    <lineage>
        <taxon>Bacteria</taxon>
        <taxon>Bacillati</taxon>
        <taxon>Bacillota</taxon>
        <taxon>Clostridia</taxon>
        <taxon>Peptostreptococcales</taxon>
        <taxon>Peptostreptococcaceae</taxon>
        <taxon>Terrisporobacter</taxon>
    </lineage>
</organism>
<feature type="compositionally biased region" description="Low complexity" evidence="1">
    <location>
        <begin position="12"/>
        <end position="22"/>
    </location>
</feature>
<dbReference type="EMBL" id="JWHR01000115">
    <property type="protein sequence ID" value="KHS56335.1"/>
    <property type="molecule type" value="Genomic_DNA"/>
</dbReference>
<evidence type="ECO:0000313" key="3">
    <source>
        <dbReference type="Proteomes" id="UP000031189"/>
    </source>
</evidence>
<protein>
    <submittedName>
        <fullName evidence="2">Uncharacterized protein</fullName>
    </submittedName>
</protein>